<feature type="domain" description="Ketosynthase family 3 (KS3)" evidence="11">
    <location>
        <begin position="33"/>
        <end position="458"/>
    </location>
</feature>
<dbReference type="SMART" id="SM01294">
    <property type="entry name" value="PKS_PP_betabranch"/>
    <property type="match status" value="1"/>
</dbReference>
<dbReference type="InterPro" id="IPR020841">
    <property type="entry name" value="PKS_Beta-ketoAc_synthase_dom"/>
</dbReference>
<dbReference type="Gene3D" id="3.30.70.3290">
    <property type="match status" value="1"/>
</dbReference>
<evidence type="ECO:0000256" key="8">
    <source>
        <dbReference type="PROSITE-ProRule" id="PRU01363"/>
    </source>
</evidence>
<dbReference type="Pfam" id="PF00550">
    <property type="entry name" value="PP-binding"/>
    <property type="match status" value="1"/>
</dbReference>
<dbReference type="Gene3D" id="3.40.366.10">
    <property type="entry name" value="Malonyl-Coenzyme A Acyl Carrier Protein, domain 2"/>
    <property type="match status" value="1"/>
</dbReference>
<dbReference type="InterPro" id="IPR018201">
    <property type="entry name" value="Ketoacyl_synth_AS"/>
</dbReference>
<dbReference type="Pfam" id="PF00107">
    <property type="entry name" value="ADH_zinc_N"/>
    <property type="match status" value="1"/>
</dbReference>
<dbReference type="SUPFAM" id="SSF53901">
    <property type="entry name" value="Thiolase-like"/>
    <property type="match status" value="1"/>
</dbReference>
<dbReference type="Pfam" id="PF02801">
    <property type="entry name" value="Ketoacyl-synt_C"/>
    <property type="match status" value="1"/>
</dbReference>
<dbReference type="EMBL" id="FZOA01000001">
    <property type="protein sequence ID" value="SNR59808.1"/>
    <property type="molecule type" value="Genomic_DNA"/>
</dbReference>
<dbReference type="InterPro" id="IPR020806">
    <property type="entry name" value="PKS_PP-bd"/>
</dbReference>
<evidence type="ECO:0000313" key="14">
    <source>
        <dbReference type="Proteomes" id="UP000198305"/>
    </source>
</evidence>
<dbReference type="SUPFAM" id="SSF47336">
    <property type="entry name" value="ACP-like"/>
    <property type="match status" value="1"/>
</dbReference>
<evidence type="ECO:0000259" key="10">
    <source>
        <dbReference type="PROSITE" id="PS50075"/>
    </source>
</evidence>
<keyword evidence="5" id="KW-0511">Multifunctional enzyme</keyword>
<dbReference type="InterPro" id="IPR014030">
    <property type="entry name" value="Ketoacyl_synth_N"/>
</dbReference>
<feature type="active site" description="Proton donor; for dehydratase activity" evidence="8">
    <location>
        <position position="1118"/>
    </location>
</feature>
<dbReference type="SMART" id="SM00825">
    <property type="entry name" value="PKS_KS"/>
    <property type="match status" value="1"/>
</dbReference>
<protein>
    <submittedName>
        <fullName evidence="13">Acyl transferase domain-containing protein</fullName>
    </submittedName>
</protein>
<dbReference type="InterPro" id="IPR020807">
    <property type="entry name" value="PKS_DH"/>
</dbReference>
<dbReference type="SUPFAM" id="SSF52151">
    <property type="entry name" value="FabD/lysophospholipase-like"/>
    <property type="match status" value="1"/>
</dbReference>
<dbReference type="Pfam" id="PF14765">
    <property type="entry name" value="PS-DH"/>
    <property type="match status" value="1"/>
</dbReference>
<dbReference type="FunFam" id="3.40.50.720:FF:000209">
    <property type="entry name" value="Polyketide synthase Pks12"/>
    <property type="match status" value="1"/>
</dbReference>
<dbReference type="InterPro" id="IPR016039">
    <property type="entry name" value="Thiolase-like"/>
</dbReference>
<dbReference type="Pfam" id="PF08659">
    <property type="entry name" value="KR"/>
    <property type="match status" value="1"/>
</dbReference>
<evidence type="ECO:0000256" key="1">
    <source>
        <dbReference type="ARBA" id="ARBA00022450"/>
    </source>
</evidence>
<evidence type="ECO:0000256" key="4">
    <source>
        <dbReference type="ARBA" id="ARBA00022857"/>
    </source>
</evidence>
<dbReference type="InterPro" id="IPR016035">
    <property type="entry name" value="Acyl_Trfase/lysoPLipase"/>
</dbReference>
<name>A0A238XMI4_9PROT</name>
<feature type="region of interest" description="N-terminal hotdog fold" evidence="8">
    <location>
        <begin position="928"/>
        <end position="1047"/>
    </location>
</feature>
<dbReference type="SUPFAM" id="SSF53335">
    <property type="entry name" value="S-adenosyl-L-methionine-dependent methyltransferases"/>
    <property type="match status" value="1"/>
</dbReference>
<evidence type="ECO:0000256" key="6">
    <source>
        <dbReference type="ARBA" id="ARBA00023315"/>
    </source>
</evidence>
<dbReference type="CDD" id="cd05195">
    <property type="entry name" value="enoyl_red"/>
    <property type="match status" value="1"/>
</dbReference>
<dbReference type="FunFam" id="3.40.47.10:FF:000019">
    <property type="entry name" value="Polyketide synthase type I"/>
    <property type="match status" value="1"/>
</dbReference>
<dbReference type="InterPro" id="IPR036736">
    <property type="entry name" value="ACP-like_sf"/>
</dbReference>
<dbReference type="Gene3D" id="3.90.180.10">
    <property type="entry name" value="Medium-chain alcohol dehydrogenases, catalytic domain"/>
    <property type="match status" value="1"/>
</dbReference>
<dbReference type="GO" id="GO:0004315">
    <property type="term" value="F:3-oxoacyl-[acyl-carrier-protein] synthase activity"/>
    <property type="evidence" value="ECO:0007669"/>
    <property type="project" value="InterPro"/>
</dbReference>
<dbReference type="InterPro" id="IPR013154">
    <property type="entry name" value="ADH-like_N"/>
</dbReference>
<keyword evidence="4" id="KW-0521">NADP</keyword>
<dbReference type="PANTHER" id="PTHR43775:SF37">
    <property type="entry name" value="SI:DKEY-61P9.11"/>
    <property type="match status" value="1"/>
</dbReference>
<dbReference type="InterPro" id="IPR002364">
    <property type="entry name" value="Quin_OxRdtase/zeta-crystal_CS"/>
</dbReference>
<dbReference type="InterPro" id="IPR013968">
    <property type="entry name" value="PKS_KR"/>
</dbReference>
<dbReference type="InterPro" id="IPR032821">
    <property type="entry name" value="PKS_assoc"/>
</dbReference>
<dbReference type="PANTHER" id="PTHR43775">
    <property type="entry name" value="FATTY ACID SYNTHASE"/>
    <property type="match status" value="1"/>
</dbReference>
<dbReference type="Gene3D" id="3.40.50.150">
    <property type="entry name" value="Vaccinia Virus protein VP39"/>
    <property type="match status" value="1"/>
</dbReference>
<evidence type="ECO:0000313" key="13">
    <source>
        <dbReference type="EMBL" id="SNR59808.1"/>
    </source>
</evidence>
<dbReference type="SUPFAM" id="SSF50129">
    <property type="entry name" value="GroES-like"/>
    <property type="match status" value="1"/>
</dbReference>
<feature type="domain" description="PKS/mFAS DH" evidence="12">
    <location>
        <begin position="928"/>
        <end position="1202"/>
    </location>
</feature>
<dbReference type="Proteomes" id="UP000198305">
    <property type="component" value="Unassembled WGS sequence"/>
</dbReference>
<dbReference type="FunFam" id="3.40.366.10:FF:000002">
    <property type="entry name" value="Probable polyketide synthase 2"/>
    <property type="match status" value="1"/>
</dbReference>
<dbReference type="Pfam" id="PF00109">
    <property type="entry name" value="ketoacyl-synt"/>
    <property type="match status" value="1"/>
</dbReference>
<dbReference type="InterPro" id="IPR020843">
    <property type="entry name" value="ER"/>
</dbReference>
<dbReference type="PROSITE" id="PS00606">
    <property type="entry name" value="KS3_1"/>
    <property type="match status" value="1"/>
</dbReference>
<dbReference type="InterPro" id="IPR036291">
    <property type="entry name" value="NAD(P)-bd_dom_sf"/>
</dbReference>
<evidence type="ECO:0000256" key="9">
    <source>
        <dbReference type="SAM" id="MobiDB-lite"/>
    </source>
</evidence>
<sequence>MIQSTNNDKHSDEDGNAATPETGSVTADTRRSAQPVAIIGIAFRFPGDIGDEASLWEALKEKRDLVTQVPAERWATDELQHAKRAEPGRSITFSAGVLSRIDEFDAGFFGISPREAAWLDPQQRLLMELSWEAMENAGVPASTMAGTNCAVYVGISGFDYGTRGLDDIAAASSHSMTGNTLSIAANRLSYIFDLHGPSLAVDTACSSSLVALHHACNSLRNGEASTALVGGVNLLLHPHPFVGFTKASMLSASGRCKSFDAAGDGYVRSEGATVLLLKPLDQALADGNEVHAVILASGVNADGSRKTGITIPSSDGQSELMREVLSRSGLAPQDIDFIEAHGTGTVVGDPIESAAIGKIYGQGRAKPLPIGSIKANLGHLEPASGMAGLVKAVLGLKHHALPPALHLKTPNPRIDFKGLNLELVPKYKSLTREDAKPLVAGINSFGFGGANAHVLIQEFPAQSESERTLITDNLPPLVLSARSETALRALAERYADLLADKSAPDFYDIAHAAAFQRDRLEKRLFLHEDTVESAISLLQQYAAGENPPQILTEDSLPQAGSIAFIYSGNGAQWLGMGRALLAESPRFAEILTEVDAAMQPEAQFSILEEIQAKDEDSKLHDTTVAQPLIFAIQVAITTLLEESGIKPSAVAGHSVGEIAAAWAAGILTLAQAISVICARSQAQGLTLGMGRMAAVGMSASAIKEVMDELGITSEVEIAGINSPDNVTLSGNLESLLRIQAIVESKRIFFRLLDLDYAFHSKQMDSIRTDLAKRLASLPAPQPGEITFVSTVTGNVLDGTVLDADYWWRNVREPVRFADAITRIAELGCRLFVEIGPHAILQRYVTESLSAVNIQGRFIPTLRRNDDGLQRIEEAAARLHLLAEQSLLSTYFPHQGRRVRLPNYPWQKERHWHAKTSESLHVIERRRVHPLLGWRLDDAEASWENILDHSILPWLEDHKVGGAIVYPGAAYVEMALAAAHEWLGSEHFIVEQLDIVSPMVFDGEHSRTLRLVLNPRDCGFQIKSRQRLSNDEWSLHATGRLLESSNRAPVAHLSALSAPSQQLDQQKHYHLASLLGLDYGPAFQGLQKVVVEDDKLEAWITCPAKLELEGYFLHPALLDVCFQSLVDFFGEAIEAKQGIALLPVKVGRLDLYANATITHLRARLRRHSTRSVLADFELFDAHNNLIASVSACRFRAAHLKQRNQNKVANWRITPWLAPHPLDGMQTETPAIPEITTQMRALLAGIEYDREKWFKETLPLIEVLTVSFVYEACQQLAAQYPQHWQQMLASSYGQWLTTLLSNEGLLEEQDGQWALSANSHLPSAEELWQTILRDSPASLPQLSVIGRVGRQLPALLSGTVDGQELLHELQHSPIAEALYDHDPAYLGLSQAIENTLGKMASTWPDSRRLRVLEISAGPSDLPKTLIDLLPEDRFEYVLALPSDMMQSRQQAEFHEHANISISTFDIANWKITSDKPLSSAFDVVIVRHTLHKTNSPLAALSQTQRWLAAGGIMLLAERHPDWSADFLEGISPSWWHTNETNPDVPVSSLMSPGVWEQLIADAGLSDGTTFIEPAAEELSEGAYLLLAKRSIEDMPVLEEPAVASWLLLADQASASLARHLRIRLESQGQQVVIANQLPQDADTADNIVHLSGWSDTPDQASATLASLTRNVQALSGNPGKAPHLWLVTQGATLATSLLSNVQPNPAQSALWGFGRVIMNEQPQLGCTLIDLACNPQDFNTPARLENELLRPDGATEIVLSYSARHYLVIQKDTEQRSAPAKQNARFRLDFHVPGQLRNLVWLPEAEQVLHDDDIEVQTKATGLNFRDVMYLMGLLPDEAVENGFAGASLGLEFAGVVSRVGPRVKDIRPGDAVMGFGASCFSSHVVTRADAVAIIPEGWSFEAATTVPTVFFTVYYALKQLADLQPGERILIHGAAGGVGIAAIQLARHLGAEIYATAGSDEKRDFVELLGADRVFDSRSLAFADEILAATAGEGVDVVLNSLAGEAMRRSIDVLKPFGRFLELGKRDFFENTPIGLRPFKSNISYFGIDADQLLTGRPKLAARVFREVMMLFHEDVLAPLPYRTFTADKVIEAFRLMQQARHIGKIVVSMADARPAIEQSAQQAPAVTFDKDTTWLVTGGLSGFGLESARWLAARGVGNLVLAGRRGLKTPMAREIIAAFAAEGVNVVAQACDISDAKAVRDLVERIKQTMSPLKGILHAAATFDDKLIDRLDNASIENVLSAKLLGAWNLHQATRNIPLDHFVMYSSVTTMIGNPGQANYVAANAGLEGLMFLRHHMGLPAVSIGWGPISDAGYLTRNAAIKDSLEQRLGKSPISAATALAQLDRILVSGTRLSIPANFEWNTLAHLLPSSSTSRFSILNRDRKDQSQSGDSVNIRDLIAGKTPEEVQELVQSLLIQEVAEILRINPERIDANRSLHDLGMDSLMAVELALALEQRFGIQLPVMMLNDSPTAISVTARIVEKLLGNEDPSEDTQSAGLATDVLRQHGEGFTSEEIQELNDDARKLAQTGTKLIS</sequence>
<dbReference type="GO" id="GO:0031177">
    <property type="term" value="F:phosphopantetheine binding"/>
    <property type="evidence" value="ECO:0007669"/>
    <property type="project" value="InterPro"/>
</dbReference>
<dbReference type="SUPFAM" id="SSF55048">
    <property type="entry name" value="Probable ACP-binding domain of malonyl-CoA ACP transacylase"/>
    <property type="match status" value="1"/>
</dbReference>
<keyword evidence="14" id="KW-1185">Reference proteome</keyword>
<keyword evidence="2" id="KW-0597">Phosphoprotein</keyword>
<dbReference type="InterPro" id="IPR009081">
    <property type="entry name" value="PP-bd_ACP"/>
</dbReference>
<organism evidence="13 14">
    <name type="scientific">Methylobacillus rhizosphaerae</name>
    <dbReference type="NCBI Taxonomy" id="551994"/>
    <lineage>
        <taxon>Bacteria</taxon>
        <taxon>Pseudomonadati</taxon>
        <taxon>Pseudomonadota</taxon>
        <taxon>Betaproteobacteria</taxon>
        <taxon>Nitrosomonadales</taxon>
        <taxon>Methylophilaceae</taxon>
        <taxon>Methylobacillus</taxon>
    </lineage>
</organism>
<dbReference type="PROSITE" id="PS01162">
    <property type="entry name" value="QOR_ZETA_CRYSTAL"/>
    <property type="match status" value="1"/>
</dbReference>
<feature type="region of interest" description="C-terminal hotdog fold" evidence="8">
    <location>
        <begin position="1059"/>
        <end position="1202"/>
    </location>
</feature>
<dbReference type="Pfam" id="PF13489">
    <property type="entry name" value="Methyltransf_23"/>
    <property type="match status" value="1"/>
</dbReference>
<dbReference type="InterPro" id="IPR013149">
    <property type="entry name" value="ADH-like_C"/>
</dbReference>
<accession>A0A238XMI4</accession>
<evidence type="ECO:0000256" key="5">
    <source>
        <dbReference type="ARBA" id="ARBA00023268"/>
    </source>
</evidence>
<feature type="region of interest" description="Disordered" evidence="9">
    <location>
        <begin position="1"/>
        <end position="30"/>
    </location>
</feature>
<gene>
    <name evidence="13" type="ORF">SAMN05192560_0023</name>
</gene>
<feature type="domain" description="Carrier" evidence="10">
    <location>
        <begin position="2406"/>
        <end position="2483"/>
    </location>
</feature>
<dbReference type="Pfam" id="PF08240">
    <property type="entry name" value="ADH_N"/>
    <property type="match status" value="1"/>
</dbReference>
<dbReference type="PROSITE" id="PS52019">
    <property type="entry name" value="PKS_MFAS_DH"/>
    <property type="match status" value="1"/>
</dbReference>
<dbReference type="GO" id="GO:0004312">
    <property type="term" value="F:fatty acid synthase activity"/>
    <property type="evidence" value="ECO:0007669"/>
    <property type="project" value="TreeGrafter"/>
</dbReference>
<dbReference type="InterPro" id="IPR011032">
    <property type="entry name" value="GroES-like_sf"/>
</dbReference>
<keyword evidence="6" id="KW-0012">Acyltransferase</keyword>
<dbReference type="InterPro" id="IPR049900">
    <property type="entry name" value="PKS_mFAS_DH"/>
</dbReference>
<dbReference type="InterPro" id="IPR014043">
    <property type="entry name" value="Acyl_transferase_dom"/>
</dbReference>
<evidence type="ECO:0000259" key="11">
    <source>
        <dbReference type="PROSITE" id="PS52004"/>
    </source>
</evidence>
<proteinExistence type="predicted"/>
<evidence type="ECO:0000256" key="7">
    <source>
        <dbReference type="ARBA" id="ARBA00054155"/>
    </source>
</evidence>
<keyword evidence="1" id="KW-0596">Phosphopantetheine</keyword>
<feature type="active site" description="Proton acceptor; for dehydratase activity" evidence="8">
    <location>
        <position position="957"/>
    </location>
</feature>
<dbReference type="RefSeq" id="WP_089374207.1">
    <property type="nucleotide sequence ID" value="NZ_FZOA01000001.1"/>
</dbReference>
<dbReference type="InterPro" id="IPR057326">
    <property type="entry name" value="KR_dom"/>
</dbReference>
<dbReference type="Gene3D" id="3.40.50.720">
    <property type="entry name" value="NAD(P)-binding Rossmann-like Domain"/>
    <property type="match status" value="3"/>
</dbReference>
<dbReference type="Gene3D" id="1.10.1200.10">
    <property type="entry name" value="ACP-like"/>
    <property type="match status" value="1"/>
</dbReference>
<comment type="function">
    <text evidence="7">Involved in production of the polyketide antibiotic thailandamide.</text>
</comment>
<dbReference type="GO" id="GO:0016491">
    <property type="term" value="F:oxidoreductase activity"/>
    <property type="evidence" value="ECO:0007669"/>
    <property type="project" value="InterPro"/>
</dbReference>
<dbReference type="InterPro" id="IPR029063">
    <property type="entry name" value="SAM-dependent_MTases_sf"/>
</dbReference>
<dbReference type="CDD" id="cd00833">
    <property type="entry name" value="PKS"/>
    <property type="match status" value="1"/>
</dbReference>
<dbReference type="InterPro" id="IPR049551">
    <property type="entry name" value="PKS_DH_C"/>
</dbReference>
<dbReference type="Pfam" id="PF16197">
    <property type="entry name" value="KAsynt_C_assoc"/>
    <property type="match status" value="1"/>
</dbReference>
<dbReference type="Gene3D" id="3.10.129.110">
    <property type="entry name" value="Polyketide synthase dehydratase"/>
    <property type="match status" value="1"/>
</dbReference>
<keyword evidence="3 13" id="KW-0808">Transferase</keyword>
<dbReference type="SMART" id="SM00829">
    <property type="entry name" value="PKS_ER"/>
    <property type="match status" value="1"/>
</dbReference>
<dbReference type="SMART" id="SM00822">
    <property type="entry name" value="PKS_KR"/>
    <property type="match status" value="1"/>
</dbReference>
<dbReference type="InterPro" id="IPR016036">
    <property type="entry name" value="Malonyl_transacylase_ACP-bd"/>
</dbReference>
<dbReference type="InterPro" id="IPR014031">
    <property type="entry name" value="Ketoacyl_synth_C"/>
</dbReference>
<evidence type="ECO:0000256" key="2">
    <source>
        <dbReference type="ARBA" id="ARBA00022553"/>
    </source>
</evidence>
<dbReference type="InterPro" id="IPR049552">
    <property type="entry name" value="PKS_DH_N"/>
</dbReference>
<dbReference type="OrthoDB" id="9778690at2"/>
<dbReference type="SMART" id="SM00826">
    <property type="entry name" value="PKS_DH"/>
    <property type="match status" value="1"/>
</dbReference>
<reference evidence="14" key="1">
    <citation type="submission" date="2017-06" db="EMBL/GenBank/DDBJ databases">
        <authorList>
            <person name="Varghese N."/>
            <person name="Submissions S."/>
        </authorList>
    </citation>
    <scope>NUCLEOTIDE SEQUENCE [LARGE SCALE GENOMIC DNA]</scope>
    <source>
        <strain evidence="14">Ca-68</strain>
    </source>
</reference>
<dbReference type="InterPro" id="IPR042104">
    <property type="entry name" value="PKS_dehydratase_sf"/>
</dbReference>
<dbReference type="PROSITE" id="PS50075">
    <property type="entry name" value="CARRIER"/>
    <property type="match status" value="1"/>
</dbReference>
<dbReference type="Pfam" id="PF21089">
    <property type="entry name" value="PKS_DH_N"/>
    <property type="match status" value="1"/>
</dbReference>
<dbReference type="SMART" id="SM00827">
    <property type="entry name" value="PKS_AT"/>
    <property type="match status" value="1"/>
</dbReference>
<dbReference type="PROSITE" id="PS52004">
    <property type="entry name" value="KS3_2"/>
    <property type="match status" value="1"/>
</dbReference>
<evidence type="ECO:0000256" key="3">
    <source>
        <dbReference type="ARBA" id="ARBA00022679"/>
    </source>
</evidence>
<dbReference type="Pfam" id="PF00698">
    <property type="entry name" value="Acyl_transf_1"/>
    <property type="match status" value="1"/>
</dbReference>
<dbReference type="Gene3D" id="3.40.47.10">
    <property type="match status" value="1"/>
</dbReference>
<dbReference type="InterPro" id="IPR050091">
    <property type="entry name" value="PKS_NRPS_Biosynth_Enz"/>
</dbReference>
<evidence type="ECO:0000259" key="12">
    <source>
        <dbReference type="PROSITE" id="PS52019"/>
    </source>
</evidence>
<dbReference type="SMART" id="SM00823">
    <property type="entry name" value="PKS_PP"/>
    <property type="match status" value="1"/>
</dbReference>
<dbReference type="GO" id="GO:0006633">
    <property type="term" value="P:fatty acid biosynthetic process"/>
    <property type="evidence" value="ECO:0007669"/>
    <property type="project" value="InterPro"/>
</dbReference>
<dbReference type="InterPro" id="IPR001227">
    <property type="entry name" value="Ac_transferase_dom_sf"/>
</dbReference>
<dbReference type="GO" id="GO:0008270">
    <property type="term" value="F:zinc ion binding"/>
    <property type="evidence" value="ECO:0007669"/>
    <property type="project" value="InterPro"/>
</dbReference>
<dbReference type="SUPFAM" id="SSF51735">
    <property type="entry name" value="NAD(P)-binding Rossmann-fold domains"/>
    <property type="match status" value="3"/>
</dbReference>